<dbReference type="PANTHER" id="PTHR42788">
    <property type="entry name" value="TAURINE IMPORT ATP-BINDING PROTEIN-RELATED"/>
    <property type="match status" value="1"/>
</dbReference>
<dbReference type="Gene3D" id="3.40.50.300">
    <property type="entry name" value="P-loop containing nucleotide triphosphate hydrolases"/>
    <property type="match status" value="1"/>
</dbReference>
<keyword evidence="6" id="KW-1185">Reference proteome</keyword>
<dbReference type="EMBL" id="JZDQ02000013">
    <property type="protein sequence ID" value="OIJ26707.1"/>
    <property type="molecule type" value="Genomic_DNA"/>
</dbReference>
<name>A0A1J4N591_9ACTN</name>
<dbReference type="InterPro" id="IPR027417">
    <property type="entry name" value="P-loop_NTPase"/>
</dbReference>
<evidence type="ECO:0000313" key="5">
    <source>
        <dbReference type="EMBL" id="OIJ26707.1"/>
    </source>
</evidence>
<dbReference type="InterPro" id="IPR050166">
    <property type="entry name" value="ABC_transporter_ATP-bind"/>
</dbReference>
<dbReference type="PANTHER" id="PTHR42788:SF13">
    <property type="entry name" value="ALIPHATIC SULFONATES IMPORT ATP-BINDING PROTEIN SSUB"/>
    <property type="match status" value="1"/>
</dbReference>
<dbReference type="InterPro" id="IPR003593">
    <property type="entry name" value="AAA+_ATPase"/>
</dbReference>
<keyword evidence="1" id="KW-0813">Transport</keyword>
<dbReference type="GO" id="GO:0005524">
    <property type="term" value="F:ATP binding"/>
    <property type="evidence" value="ECO:0007669"/>
    <property type="project" value="UniProtKB-KW"/>
</dbReference>
<dbReference type="STRING" id="1844.UG56_010710"/>
<reference evidence="5" key="1">
    <citation type="submission" date="2016-10" db="EMBL/GenBank/DDBJ databases">
        <title>Draft Genome Sequence of Nocardioides luteus Strain BAFB, an Alkane-Degrading Bacterium Isolated from JP-7 Polluted Soil.</title>
        <authorList>
            <person name="Brown L."/>
            <person name="Ruiz O.N."/>
            <person name="Gunasekera T."/>
        </authorList>
    </citation>
    <scope>NUCLEOTIDE SEQUENCE [LARGE SCALE GENOMIC DNA]</scope>
    <source>
        <strain evidence="5">BAFB</strain>
    </source>
</reference>
<dbReference type="SUPFAM" id="SSF52540">
    <property type="entry name" value="P-loop containing nucleoside triphosphate hydrolases"/>
    <property type="match status" value="1"/>
</dbReference>
<keyword evidence="2" id="KW-0547">Nucleotide-binding</keyword>
<evidence type="ECO:0000313" key="6">
    <source>
        <dbReference type="Proteomes" id="UP000033772"/>
    </source>
</evidence>
<evidence type="ECO:0000256" key="1">
    <source>
        <dbReference type="ARBA" id="ARBA00022448"/>
    </source>
</evidence>
<dbReference type="PROSITE" id="PS50893">
    <property type="entry name" value="ABC_TRANSPORTER_2"/>
    <property type="match status" value="1"/>
</dbReference>
<dbReference type="SMART" id="SM00382">
    <property type="entry name" value="AAA"/>
    <property type="match status" value="1"/>
</dbReference>
<protein>
    <submittedName>
        <fullName evidence="5">ABC transporter</fullName>
    </submittedName>
</protein>
<feature type="domain" description="ABC transporter" evidence="4">
    <location>
        <begin position="6"/>
        <end position="238"/>
    </location>
</feature>
<evidence type="ECO:0000256" key="2">
    <source>
        <dbReference type="ARBA" id="ARBA00022741"/>
    </source>
</evidence>
<dbReference type="AlphaFoldDB" id="A0A1J4N591"/>
<dbReference type="Proteomes" id="UP000033772">
    <property type="component" value="Unassembled WGS sequence"/>
</dbReference>
<dbReference type="Pfam" id="PF00005">
    <property type="entry name" value="ABC_tran"/>
    <property type="match status" value="1"/>
</dbReference>
<organism evidence="5 6">
    <name type="scientific">Nocardioides luteus</name>
    <dbReference type="NCBI Taxonomy" id="1844"/>
    <lineage>
        <taxon>Bacteria</taxon>
        <taxon>Bacillati</taxon>
        <taxon>Actinomycetota</taxon>
        <taxon>Actinomycetes</taxon>
        <taxon>Propionibacteriales</taxon>
        <taxon>Nocardioidaceae</taxon>
        <taxon>Nocardioides</taxon>
    </lineage>
</organism>
<dbReference type="PROSITE" id="PS00211">
    <property type="entry name" value="ABC_TRANSPORTER_1"/>
    <property type="match status" value="1"/>
</dbReference>
<sequence>MTTTLLEVDDLRHTYRTRQGDQTVLDGINFDVQRGEFVSIVGPSGCGKTTLLRTLSGLLRPTGGTITLSGNVITGVPKGLAMVFQDYRASLFPWRRVGANVEFPLLGRVSKAERRARTLESLSAVGLADAADKYAWQLSGGMQQRVAIARALAMRPELLLMDEPFASVDAQTRSDLEDLLLRVREQFDMTILFVTHDVDESVYLSTRVLSLSKAPTVKTADVPVPLTFPRDQIHTRENPSFVETRSEVARLIRQASPGGLAAAAGAH</sequence>
<proteinExistence type="predicted"/>
<dbReference type="RefSeq" id="WP_045548330.1">
    <property type="nucleotide sequence ID" value="NZ_JZDQ02000013.1"/>
</dbReference>
<evidence type="ECO:0000256" key="3">
    <source>
        <dbReference type="ARBA" id="ARBA00022840"/>
    </source>
</evidence>
<accession>A0A1J4N591</accession>
<dbReference type="InterPro" id="IPR003439">
    <property type="entry name" value="ABC_transporter-like_ATP-bd"/>
</dbReference>
<gene>
    <name evidence="5" type="ORF">UG56_010710</name>
</gene>
<evidence type="ECO:0000259" key="4">
    <source>
        <dbReference type="PROSITE" id="PS50893"/>
    </source>
</evidence>
<dbReference type="InterPro" id="IPR017871">
    <property type="entry name" value="ABC_transporter-like_CS"/>
</dbReference>
<comment type="caution">
    <text evidence="5">The sequence shown here is derived from an EMBL/GenBank/DDBJ whole genome shotgun (WGS) entry which is preliminary data.</text>
</comment>
<keyword evidence="3" id="KW-0067">ATP-binding</keyword>
<dbReference type="GO" id="GO:0016887">
    <property type="term" value="F:ATP hydrolysis activity"/>
    <property type="evidence" value="ECO:0007669"/>
    <property type="project" value="InterPro"/>
</dbReference>
<dbReference type="CDD" id="cd03293">
    <property type="entry name" value="ABC_NrtD_SsuB_transporters"/>
    <property type="match status" value="1"/>
</dbReference>